<keyword evidence="1" id="KW-0812">Transmembrane</keyword>
<keyword evidence="3" id="KW-1185">Reference proteome</keyword>
<dbReference type="SUPFAM" id="SSF52540">
    <property type="entry name" value="P-loop containing nucleoside triphosphate hydrolases"/>
    <property type="match status" value="1"/>
</dbReference>
<organism evidence="2 3">
    <name type="scientific">Metarhizium album (strain ARSEF 1941)</name>
    <dbReference type="NCBI Taxonomy" id="1081103"/>
    <lineage>
        <taxon>Eukaryota</taxon>
        <taxon>Fungi</taxon>
        <taxon>Dikarya</taxon>
        <taxon>Ascomycota</taxon>
        <taxon>Pezizomycotina</taxon>
        <taxon>Sordariomycetes</taxon>
        <taxon>Hypocreomycetidae</taxon>
        <taxon>Hypocreales</taxon>
        <taxon>Clavicipitaceae</taxon>
        <taxon>Metarhizium</taxon>
    </lineage>
</organism>
<dbReference type="AlphaFoldDB" id="A0A0B2WM15"/>
<dbReference type="Proteomes" id="UP000030816">
    <property type="component" value="Unassembled WGS sequence"/>
</dbReference>
<dbReference type="InterPro" id="IPR027417">
    <property type="entry name" value="P-loop_NTPase"/>
</dbReference>
<gene>
    <name evidence="2" type="ORF">MAM_07215</name>
</gene>
<comment type="caution">
    <text evidence="2">The sequence shown here is derived from an EMBL/GenBank/DDBJ whole genome shotgun (WGS) entry which is preliminary data.</text>
</comment>
<dbReference type="GeneID" id="63741670"/>
<dbReference type="Gene3D" id="3.40.50.300">
    <property type="entry name" value="P-loop containing nucleotide triphosphate hydrolases"/>
    <property type="match status" value="1"/>
</dbReference>
<evidence type="ECO:0000256" key="1">
    <source>
        <dbReference type="SAM" id="Phobius"/>
    </source>
</evidence>
<dbReference type="InterPro" id="IPR040632">
    <property type="entry name" value="Sulfotransfer_4"/>
</dbReference>
<dbReference type="EMBL" id="AZHE01000028">
    <property type="protein sequence ID" value="KHN94988.1"/>
    <property type="molecule type" value="Genomic_DNA"/>
</dbReference>
<proteinExistence type="predicted"/>
<sequence>MGQEYSAPSPGAKFQVIGAGLPRTGTASFSAALAILLDGPVYHGGTQITLGPEHEVKTWLRVAAQWPPSTRASRESVKSLIAGRLRGFVATTDYPGLNYVQELVELYPDAKVTCTVRDVESWQKSMAVVGNAATKWFMRILFLPMPSLRYFPAFIDTVKDQWHGRYGETASPSEATYHRHMEWLREVVPEKRLVFFDVRDGWGPLCEILGVDVPNVPFPRVNDGEAIARSAAKQFRRALRRWMLIAGIIACVGYGVTWMMR</sequence>
<dbReference type="Pfam" id="PF17784">
    <property type="entry name" value="Sulfotransfer_4"/>
    <property type="match status" value="1"/>
</dbReference>
<name>A0A0B2WM15_METAS</name>
<reference evidence="2 3" key="1">
    <citation type="journal article" date="2014" name="Proc. Natl. Acad. Sci. U.S.A.">
        <title>Trajectory and genomic determinants of fungal-pathogen speciation and host adaptation.</title>
        <authorList>
            <person name="Hu X."/>
            <person name="Xiao G."/>
            <person name="Zheng P."/>
            <person name="Shang Y."/>
            <person name="Su Y."/>
            <person name="Zhang X."/>
            <person name="Liu X."/>
            <person name="Zhan S."/>
            <person name="St Leger R.J."/>
            <person name="Wang C."/>
        </authorList>
    </citation>
    <scope>NUCLEOTIDE SEQUENCE [LARGE SCALE GENOMIC DNA]</scope>
    <source>
        <strain evidence="2 3">ARSEF 1941</strain>
    </source>
</reference>
<evidence type="ECO:0000313" key="2">
    <source>
        <dbReference type="EMBL" id="KHN94988.1"/>
    </source>
</evidence>
<keyword evidence="1" id="KW-1133">Transmembrane helix</keyword>
<dbReference type="OrthoDB" id="408152at2759"/>
<protein>
    <recommendedName>
        <fullName evidence="4">NAD dependent epimerase/dehydratase</fullName>
    </recommendedName>
</protein>
<feature type="transmembrane region" description="Helical" evidence="1">
    <location>
        <begin position="242"/>
        <end position="260"/>
    </location>
</feature>
<dbReference type="PANTHER" id="PTHR36978">
    <property type="entry name" value="P-LOOP CONTAINING NUCLEOTIDE TRIPHOSPHATE HYDROLASE"/>
    <property type="match status" value="1"/>
</dbReference>
<dbReference type="RefSeq" id="XP_040676054.1">
    <property type="nucleotide sequence ID" value="XM_040826013.1"/>
</dbReference>
<dbReference type="HOGENOM" id="CLU_061199_2_1_1"/>
<accession>A0A0B2WM15</accession>
<evidence type="ECO:0008006" key="4">
    <source>
        <dbReference type="Google" id="ProtNLM"/>
    </source>
</evidence>
<evidence type="ECO:0000313" key="3">
    <source>
        <dbReference type="Proteomes" id="UP000030816"/>
    </source>
</evidence>
<keyword evidence="1" id="KW-0472">Membrane</keyword>
<dbReference type="PANTHER" id="PTHR36978:SF3">
    <property type="entry name" value="P-LOOP CONTAINING NUCLEOSIDE TRIPHOSPHATE HYDROLASE PROTEIN"/>
    <property type="match status" value="1"/>
</dbReference>
<dbReference type="STRING" id="1081103.A0A0B2WM15"/>